<keyword evidence="2" id="KW-0472">Membrane</keyword>
<protein>
    <submittedName>
        <fullName evidence="3">Uncharacterized protein</fullName>
    </submittedName>
</protein>
<feature type="region of interest" description="Disordered" evidence="1">
    <location>
        <begin position="1"/>
        <end position="77"/>
    </location>
</feature>
<keyword evidence="4" id="KW-1185">Reference proteome</keyword>
<evidence type="ECO:0000313" key="4">
    <source>
        <dbReference type="Proteomes" id="UP000463857"/>
    </source>
</evidence>
<keyword evidence="2" id="KW-1133">Transmembrane helix</keyword>
<evidence type="ECO:0000256" key="2">
    <source>
        <dbReference type="SAM" id="Phobius"/>
    </source>
</evidence>
<dbReference type="EMBL" id="CP047156">
    <property type="protein sequence ID" value="QHC01406.1"/>
    <property type="molecule type" value="Genomic_DNA"/>
</dbReference>
<feature type="compositionally biased region" description="Low complexity" evidence="1">
    <location>
        <begin position="1"/>
        <end position="76"/>
    </location>
</feature>
<gene>
    <name evidence="3" type="ORF">EK0264_14655</name>
</gene>
<feature type="transmembrane region" description="Helical" evidence="2">
    <location>
        <begin position="83"/>
        <end position="103"/>
    </location>
</feature>
<name>A0A7L4YQG7_9ACTN</name>
<dbReference type="InParanoid" id="A0A7L4YQG7"/>
<proteinExistence type="predicted"/>
<evidence type="ECO:0000313" key="3">
    <source>
        <dbReference type="EMBL" id="QHC01406.1"/>
    </source>
</evidence>
<feature type="region of interest" description="Disordered" evidence="1">
    <location>
        <begin position="110"/>
        <end position="131"/>
    </location>
</feature>
<dbReference type="KEGG" id="eke:EK0264_14655"/>
<dbReference type="AlphaFoldDB" id="A0A7L4YQG7"/>
<accession>A0A7L4YQG7</accession>
<reference evidence="3 4" key="1">
    <citation type="journal article" date="2018" name="Int. J. Syst. Evol. Microbiol.">
        <title>Epidermidibacterium keratini gen. nov., sp. nov., a member of the family Sporichthyaceae, isolated from keratin epidermis.</title>
        <authorList>
            <person name="Lee D.G."/>
            <person name="Trujillo M.E."/>
            <person name="Kang S."/>
            <person name="Nam J.J."/>
            <person name="Kim Y.J."/>
        </authorList>
    </citation>
    <scope>NUCLEOTIDE SEQUENCE [LARGE SCALE GENOMIC DNA]</scope>
    <source>
        <strain evidence="3 4">EPI-7</strain>
    </source>
</reference>
<organism evidence="3 4">
    <name type="scientific">Epidermidibacterium keratini</name>
    <dbReference type="NCBI Taxonomy" id="1891644"/>
    <lineage>
        <taxon>Bacteria</taxon>
        <taxon>Bacillati</taxon>
        <taxon>Actinomycetota</taxon>
        <taxon>Actinomycetes</taxon>
        <taxon>Sporichthyales</taxon>
        <taxon>Sporichthyaceae</taxon>
        <taxon>Epidermidibacterium</taxon>
    </lineage>
</organism>
<evidence type="ECO:0000256" key="1">
    <source>
        <dbReference type="SAM" id="MobiDB-lite"/>
    </source>
</evidence>
<keyword evidence="2" id="KW-0812">Transmembrane</keyword>
<dbReference type="Proteomes" id="UP000463857">
    <property type="component" value="Chromosome"/>
</dbReference>
<sequence>MTYPQNPNDPYGQQPGQPYGQPYGQQPSSPYDQSYDQQYGQPPQQPYGQPYDQQSYGQPYEQQYGYGPAGPSGAPPKKSKAPIFIALGVVLLLAVGVTLFFVLRDNDNEADGGGGGTSTSSAPPPPTSSDAENLAADFFQAVDDKDTATLDGMTRGEVVDDLSGIEDSGDINFDFASGEAANAETASVEEGTLAVVDWQLTDSGETASLYVLMLSETSEYPEFKVCAVESNDDSYSMSDFEQEYDFRCEINAGSDGGGSEPSASKND</sequence>
<dbReference type="RefSeq" id="WP_159546541.1">
    <property type="nucleotide sequence ID" value="NZ_CP047156.1"/>
</dbReference>